<comment type="subunit">
    <text evidence="6">Monomer. Associates with the 50S ribosomal subunit.</text>
</comment>
<dbReference type="InterPro" id="IPR045498">
    <property type="entry name" value="HflX_C"/>
</dbReference>
<keyword evidence="7" id="KW-0175">Coiled coil</keyword>
<dbReference type="InterPro" id="IPR025121">
    <property type="entry name" value="GTPase_HflX_N"/>
</dbReference>
<feature type="compositionally biased region" description="Polar residues" evidence="8">
    <location>
        <begin position="615"/>
        <end position="624"/>
    </location>
</feature>
<organism evidence="10 11">
    <name type="scientific">Anaerosporomusa subterranea</name>
    <dbReference type="NCBI Taxonomy" id="1794912"/>
    <lineage>
        <taxon>Bacteria</taxon>
        <taxon>Bacillati</taxon>
        <taxon>Bacillota</taxon>
        <taxon>Negativicutes</taxon>
        <taxon>Acetonemataceae</taxon>
        <taxon>Anaerosporomusa</taxon>
    </lineage>
</organism>
<dbReference type="STRING" id="1794912.AXX12_03180"/>
<feature type="region of interest" description="Disordered" evidence="8">
    <location>
        <begin position="604"/>
        <end position="624"/>
    </location>
</feature>
<reference evidence="10 11" key="1">
    <citation type="submission" date="2016-02" db="EMBL/GenBank/DDBJ databases">
        <title>Anaerosporomusa subterraneum gen. nov., sp. nov., a spore-forming obligate anaerobe isolated from saprolite.</title>
        <authorList>
            <person name="Choi J.K."/>
            <person name="Shah M."/>
            <person name="Yee N."/>
        </authorList>
    </citation>
    <scope>NUCLEOTIDE SEQUENCE [LARGE SCALE GENOMIC DNA]</scope>
    <source>
        <strain evidence="10 11">RU4</strain>
    </source>
</reference>
<dbReference type="PANTHER" id="PTHR10229:SF0">
    <property type="entry name" value="GTP-BINDING PROTEIN 6-RELATED"/>
    <property type="match status" value="1"/>
</dbReference>
<name>A0A154BT94_ANASB</name>
<evidence type="ECO:0000256" key="2">
    <source>
        <dbReference type="ARBA" id="ARBA00022723"/>
    </source>
</evidence>
<dbReference type="InterPro" id="IPR042108">
    <property type="entry name" value="GTPase_HflX_N_sf"/>
</dbReference>
<dbReference type="CDD" id="cd01878">
    <property type="entry name" value="HflX"/>
    <property type="match status" value="1"/>
</dbReference>
<dbReference type="Gene3D" id="3.40.50.300">
    <property type="entry name" value="P-loop containing nucleotide triphosphate hydrolases"/>
    <property type="match status" value="1"/>
</dbReference>
<dbReference type="InterPro" id="IPR016496">
    <property type="entry name" value="GTPase_HflX"/>
</dbReference>
<dbReference type="Proteomes" id="UP000076268">
    <property type="component" value="Unassembled WGS sequence"/>
</dbReference>
<dbReference type="RefSeq" id="WP_066238947.1">
    <property type="nucleotide sequence ID" value="NZ_LSGP01000013.1"/>
</dbReference>
<dbReference type="Pfam" id="PF16360">
    <property type="entry name" value="GTP-bdg_M"/>
    <property type="match status" value="1"/>
</dbReference>
<dbReference type="Pfam" id="PF01926">
    <property type="entry name" value="MMR_HSR1"/>
    <property type="match status" value="1"/>
</dbReference>
<dbReference type="PROSITE" id="PS51705">
    <property type="entry name" value="G_HFLX"/>
    <property type="match status" value="1"/>
</dbReference>
<comment type="function">
    <text evidence="6">GTPase that associates with the 50S ribosomal subunit and may have a role during protein synthesis or ribosome biogenesis.</text>
</comment>
<dbReference type="InterPro" id="IPR030394">
    <property type="entry name" value="G_HFLX_dom"/>
</dbReference>
<dbReference type="InterPro" id="IPR006073">
    <property type="entry name" value="GTP-bd"/>
</dbReference>
<dbReference type="GO" id="GO:0005525">
    <property type="term" value="F:GTP binding"/>
    <property type="evidence" value="ECO:0007669"/>
    <property type="project" value="UniProtKB-UniRule"/>
</dbReference>
<evidence type="ECO:0000256" key="7">
    <source>
        <dbReference type="SAM" id="Coils"/>
    </source>
</evidence>
<dbReference type="Pfam" id="PF13167">
    <property type="entry name" value="GTP-bdg_N"/>
    <property type="match status" value="1"/>
</dbReference>
<dbReference type="Gene3D" id="6.10.250.2860">
    <property type="match status" value="1"/>
</dbReference>
<evidence type="ECO:0000313" key="11">
    <source>
        <dbReference type="Proteomes" id="UP000076268"/>
    </source>
</evidence>
<dbReference type="NCBIfam" id="TIGR03156">
    <property type="entry name" value="GTP_HflX"/>
    <property type="match status" value="1"/>
</dbReference>
<protein>
    <recommendedName>
        <fullName evidence="6">GTPase HflX</fullName>
    </recommendedName>
    <alternativeName>
        <fullName evidence="6">GTP-binding protein HflX</fullName>
    </alternativeName>
</protein>
<dbReference type="GO" id="GO:0005737">
    <property type="term" value="C:cytoplasm"/>
    <property type="evidence" value="ECO:0007669"/>
    <property type="project" value="UniProtKB-SubCell"/>
</dbReference>
<dbReference type="PANTHER" id="PTHR10229">
    <property type="entry name" value="GTP-BINDING PROTEIN HFLX"/>
    <property type="match status" value="1"/>
</dbReference>
<keyword evidence="1 6" id="KW-0963">Cytoplasm</keyword>
<dbReference type="GO" id="GO:0043022">
    <property type="term" value="F:ribosome binding"/>
    <property type="evidence" value="ECO:0007669"/>
    <property type="project" value="TreeGrafter"/>
</dbReference>
<dbReference type="OrthoDB" id="9812272at2"/>
<dbReference type="GO" id="GO:0003924">
    <property type="term" value="F:GTPase activity"/>
    <property type="evidence" value="ECO:0007669"/>
    <property type="project" value="UniProtKB-UniRule"/>
</dbReference>
<dbReference type="AlphaFoldDB" id="A0A154BT94"/>
<dbReference type="Pfam" id="PF19275">
    <property type="entry name" value="HflX_C"/>
    <property type="match status" value="1"/>
</dbReference>
<comment type="similarity">
    <text evidence="6">Belongs to the TRAFAC class OBG-HflX-like GTPase superfamily. HflX GTPase family.</text>
</comment>
<feature type="domain" description="Hflx-type G" evidence="9">
    <location>
        <begin position="376"/>
        <end position="541"/>
    </location>
</feature>
<evidence type="ECO:0000259" key="9">
    <source>
        <dbReference type="PROSITE" id="PS51705"/>
    </source>
</evidence>
<dbReference type="FunFam" id="3.40.50.11060:FF:000001">
    <property type="entry name" value="GTPase HflX"/>
    <property type="match status" value="1"/>
</dbReference>
<proteinExistence type="inferred from homology"/>
<gene>
    <name evidence="6" type="primary">hflX</name>
    <name evidence="10" type="ORF">AXX12_03180</name>
</gene>
<dbReference type="SUPFAM" id="SSF52540">
    <property type="entry name" value="P-loop containing nucleoside triphosphate hydrolases"/>
    <property type="match status" value="1"/>
</dbReference>
<keyword evidence="3 6" id="KW-0547">Nucleotide-binding</keyword>
<dbReference type="PRINTS" id="PR00326">
    <property type="entry name" value="GTP1OBG"/>
</dbReference>
<evidence type="ECO:0000256" key="5">
    <source>
        <dbReference type="ARBA" id="ARBA00023134"/>
    </source>
</evidence>
<keyword evidence="5 6" id="KW-0342">GTP-binding</keyword>
<keyword evidence="11" id="KW-1185">Reference proteome</keyword>
<evidence type="ECO:0000256" key="6">
    <source>
        <dbReference type="HAMAP-Rule" id="MF_00900"/>
    </source>
</evidence>
<dbReference type="FunFam" id="3.40.50.300:FF:000173">
    <property type="entry name" value="GTPase HflX"/>
    <property type="match status" value="1"/>
</dbReference>
<accession>A0A154BT94</accession>
<dbReference type="InterPro" id="IPR027417">
    <property type="entry name" value="P-loop_NTPase"/>
</dbReference>
<evidence type="ECO:0000256" key="3">
    <source>
        <dbReference type="ARBA" id="ARBA00022741"/>
    </source>
</evidence>
<dbReference type="NCBIfam" id="TIGR00231">
    <property type="entry name" value="small_GTP"/>
    <property type="match status" value="1"/>
</dbReference>
<keyword evidence="4" id="KW-0460">Magnesium</keyword>
<evidence type="ECO:0000313" key="10">
    <source>
        <dbReference type="EMBL" id="KYZ77149.1"/>
    </source>
</evidence>
<dbReference type="InterPro" id="IPR032305">
    <property type="entry name" value="GTP-bd_M"/>
</dbReference>
<dbReference type="GO" id="GO:0046872">
    <property type="term" value="F:metal ion binding"/>
    <property type="evidence" value="ECO:0007669"/>
    <property type="project" value="UniProtKB-KW"/>
</dbReference>
<feature type="coiled-coil region" evidence="7">
    <location>
        <begin position="335"/>
        <end position="362"/>
    </location>
</feature>
<sequence>MEIYGDLEGLRTSLLNELKRLYEYSVAPAEMISLELAEHMAILTDELNREIVVYINRRGQVLRVAIGNARTAPLPEAEGRRSLSRLSGIRCIHTHPNGDSRLSSIDVSSLREMRFDLMAAIGVADRKVQNISFAVLAGWDGTIAKVQEFTDLTIQQFISIHLPQLIGQVEDQLAIRVDATEVRQTEKAFLVGIEGGSRWDAEDSLRELAQLAETAGAVVEGWTSQKRDKPDSTFFVGRGKVDELALIRQEKSIDLIIFDDELTPAQQRNLEEALGTKIIDRTGLILDIFAQRARSHEGKLQVELAQLRYLLPRLGGQGLVLSRLGGGIGTRGPGETKLEADKRRLRSRISDIQQEIVQVEKHRELQRRGRKKTAYPSIALVGYTNAGKSTLMNRLTSAGVLAEDKLFATLDPTTRCIRLPKGQDVFLSDTVGFIQKLPHQLIAAFKATLEEVLQADLLLHVLDSSHPRVQEQNTAVYQVLRELKADTKETVTVYNKMDQLDNPSLIERILRQENTVTISALTGDGIDTLLTMIEQVLSKRKTDISLLIPYEQSGILSSLYECATVHSVDYQEQGIRVEASIPVESTRRFIELEIVEENDDAIYDEIGENPPRGVNGNSPSIGDD</sequence>
<dbReference type="InterPro" id="IPR005225">
    <property type="entry name" value="Small_GTP-bd"/>
</dbReference>
<comment type="subcellular location">
    <subcellularLocation>
        <location evidence="6">Cytoplasm</location>
    </subcellularLocation>
    <text evidence="6">May associate with membranes.</text>
</comment>
<dbReference type="EMBL" id="LSGP01000013">
    <property type="protein sequence ID" value="KYZ77149.1"/>
    <property type="molecule type" value="Genomic_DNA"/>
</dbReference>
<dbReference type="HAMAP" id="MF_00900">
    <property type="entry name" value="GTPase_HflX"/>
    <property type="match status" value="1"/>
</dbReference>
<keyword evidence="2" id="KW-0479">Metal-binding</keyword>
<evidence type="ECO:0000256" key="8">
    <source>
        <dbReference type="SAM" id="MobiDB-lite"/>
    </source>
</evidence>
<dbReference type="Gene3D" id="3.40.50.11060">
    <property type="entry name" value="GTPase HflX, N-terminal domain"/>
    <property type="match status" value="1"/>
</dbReference>
<comment type="caution">
    <text evidence="10">The sequence shown here is derived from an EMBL/GenBank/DDBJ whole genome shotgun (WGS) entry which is preliminary data.</text>
</comment>
<evidence type="ECO:0000256" key="4">
    <source>
        <dbReference type="ARBA" id="ARBA00022842"/>
    </source>
</evidence>
<evidence type="ECO:0000256" key="1">
    <source>
        <dbReference type="ARBA" id="ARBA00022490"/>
    </source>
</evidence>